<reference evidence="7 8" key="1">
    <citation type="journal article" date="2011" name="Proc. Natl. Acad. Sci. U.S.A.">
        <title>Evolutionary erosion of yeast sex chromosomes by mating-type switching accidents.</title>
        <authorList>
            <person name="Gordon J.L."/>
            <person name="Armisen D."/>
            <person name="Proux-Wera E."/>
            <person name="Oheigeartaigh S.S."/>
            <person name="Byrne K.P."/>
            <person name="Wolfe K.H."/>
        </authorList>
    </citation>
    <scope>NUCLEOTIDE SEQUENCE [LARGE SCALE GENOMIC DNA]</scope>
    <source>
        <strain evidence="8">ATCC 24235 / CBS 4417 / NBRC 1672 / NRRL Y-8282 / UCD 70-5</strain>
    </source>
</reference>
<feature type="compositionally biased region" description="Acidic residues" evidence="5">
    <location>
        <begin position="104"/>
        <end position="116"/>
    </location>
</feature>
<dbReference type="InterPro" id="IPR017907">
    <property type="entry name" value="Znf_RING_CS"/>
</dbReference>
<keyword evidence="8" id="KW-1185">Reference proteome</keyword>
<dbReference type="PROSITE" id="PS00518">
    <property type="entry name" value="ZF_RING_1"/>
    <property type="match status" value="1"/>
</dbReference>
<evidence type="ECO:0000256" key="3">
    <source>
        <dbReference type="ARBA" id="ARBA00022833"/>
    </source>
</evidence>
<dbReference type="Pfam" id="PF00097">
    <property type="entry name" value="zf-C3HC4"/>
    <property type="match status" value="1"/>
</dbReference>
<dbReference type="AlphaFoldDB" id="G8BZ76"/>
<evidence type="ECO:0000259" key="6">
    <source>
        <dbReference type="PROSITE" id="PS50089"/>
    </source>
</evidence>
<dbReference type="PANTHER" id="PTHR47094">
    <property type="entry name" value="ELFLESS, ISOFORM B"/>
    <property type="match status" value="1"/>
</dbReference>
<dbReference type="Gene3D" id="3.30.40.10">
    <property type="entry name" value="Zinc/RING finger domain, C3HC4 (zinc finger)"/>
    <property type="match status" value="1"/>
</dbReference>
<dbReference type="SMART" id="SM00184">
    <property type="entry name" value="RING"/>
    <property type="match status" value="1"/>
</dbReference>
<dbReference type="InterPro" id="IPR001841">
    <property type="entry name" value="Znf_RING"/>
</dbReference>
<keyword evidence="1" id="KW-0479">Metal-binding</keyword>
<dbReference type="HOGENOM" id="CLU_081643_1_0_1"/>
<evidence type="ECO:0000313" key="7">
    <source>
        <dbReference type="EMBL" id="CCE65204.1"/>
    </source>
</evidence>
<feature type="domain" description="RING-type" evidence="6">
    <location>
        <begin position="141"/>
        <end position="186"/>
    </location>
</feature>
<dbReference type="EMBL" id="HE612866">
    <property type="protein sequence ID" value="CCE65204.1"/>
    <property type="molecule type" value="Genomic_DNA"/>
</dbReference>
<evidence type="ECO:0000313" key="8">
    <source>
        <dbReference type="Proteomes" id="UP000005666"/>
    </source>
</evidence>
<dbReference type="GO" id="GO:0032183">
    <property type="term" value="F:SUMO binding"/>
    <property type="evidence" value="ECO:0007669"/>
    <property type="project" value="TreeGrafter"/>
</dbReference>
<evidence type="ECO:0000256" key="4">
    <source>
        <dbReference type="PROSITE-ProRule" id="PRU00175"/>
    </source>
</evidence>
<dbReference type="RefSeq" id="XP_003687638.1">
    <property type="nucleotide sequence ID" value="XM_003687590.1"/>
</dbReference>
<gene>
    <name evidence="7" type="primary">TPHA0K00700</name>
    <name evidence="7" type="ordered locus">TPHA_0K00700</name>
</gene>
<feature type="region of interest" description="Disordered" evidence="5">
    <location>
        <begin position="103"/>
        <end position="130"/>
    </location>
</feature>
<dbReference type="InterPro" id="IPR018957">
    <property type="entry name" value="Znf_C3HC4_RING-type"/>
</dbReference>
<dbReference type="GO" id="GO:0061630">
    <property type="term" value="F:ubiquitin protein ligase activity"/>
    <property type="evidence" value="ECO:0007669"/>
    <property type="project" value="InterPro"/>
</dbReference>
<dbReference type="PROSITE" id="PS50089">
    <property type="entry name" value="ZF_RING_2"/>
    <property type="match status" value="1"/>
</dbReference>
<keyword evidence="3" id="KW-0862">Zinc</keyword>
<evidence type="ECO:0000256" key="5">
    <source>
        <dbReference type="SAM" id="MobiDB-lite"/>
    </source>
</evidence>
<dbReference type="GO" id="GO:0016567">
    <property type="term" value="P:protein ubiquitination"/>
    <property type="evidence" value="ECO:0007669"/>
    <property type="project" value="UniProtKB-UniPathway"/>
</dbReference>
<dbReference type="GO" id="GO:0008270">
    <property type="term" value="F:zinc ion binding"/>
    <property type="evidence" value="ECO:0007669"/>
    <property type="project" value="UniProtKB-KW"/>
</dbReference>
<dbReference type="GO" id="GO:0140082">
    <property type="term" value="F:SUMO-ubiquitin ligase activity"/>
    <property type="evidence" value="ECO:0007669"/>
    <property type="project" value="TreeGrafter"/>
</dbReference>
<dbReference type="Proteomes" id="UP000005666">
    <property type="component" value="Chromosome 11"/>
</dbReference>
<dbReference type="PANTHER" id="PTHR47094:SF1">
    <property type="entry name" value="RING-TYPE E3 UBIQUITIN TRANSFERASE"/>
    <property type="match status" value="1"/>
</dbReference>
<name>G8BZ76_TETPH</name>
<dbReference type="OrthoDB" id="6270329at2759"/>
<dbReference type="STRING" id="1071381.G8BZ76"/>
<dbReference type="GeneID" id="11533351"/>
<dbReference type="KEGG" id="tpf:TPHA_0K00700"/>
<dbReference type="SUPFAM" id="SSF57850">
    <property type="entry name" value="RING/U-box"/>
    <property type="match status" value="1"/>
</dbReference>
<dbReference type="GO" id="GO:0033768">
    <property type="term" value="C:SUMO-targeted ubiquitin ligase complex"/>
    <property type="evidence" value="ECO:0007669"/>
    <property type="project" value="TreeGrafter"/>
</dbReference>
<sequence length="208" mass="23094">MALDTEQGSSIIDGNSINNNDLAMVKGDIANDLDTDNDGNPSDSSLLVISEKMCPNDSDEDTDLDLLQVLDEEDDTEESVVPKRRKIETIDLEDIEHLQKAIELSDDGYSDEGSDSEELKENRKANAEKVKEHKPVRDYKCPICMDPPTAAVITNCGHIFCNDCLFPMINSSKKNARSDGICALCRCNVKCKDLRLVILKKKIVPKSF</sequence>
<protein>
    <recommendedName>
        <fullName evidence="6">RING-type domain-containing protein</fullName>
    </recommendedName>
</protein>
<keyword evidence="2 4" id="KW-0863">Zinc-finger</keyword>
<dbReference type="UniPathway" id="UPA00143"/>
<accession>G8BZ76</accession>
<feature type="compositionally biased region" description="Basic and acidic residues" evidence="5">
    <location>
        <begin position="117"/>
        <end position="130"/>
    </location>
</feature>
<proteinExistence type="predicted"/>
<dbReference type="InterPro" id="IPR013083">
    <property type="entry name" value="Znf_RING/FYVE/PHD"/>
</dbReference>
<dbReference type="GO" id="GO:0006511">
    <property type="term" value="P:ubiquitin-dependent protein catabolic process"/>
    <property type="evidence" value="ECO:0007669"/>
    <property type="project" value="TreeGrafter"/>
</dbReference>
<evidence type="ECO:0000256" key="2">
    <source>
        <dbReference type="ARBA" id="ARBA00022771"/>
    </source>
</evidence>
<organism evidence="7 8">
    <name type="scientific">Tetrapisispora phaffii (strain ATCC 24235 / CBS 4417 / NBRC 1672 / NRRL Y-8282 / UCD 70-5)</name>
    <name type="common">Yeast</name>
    <name type="synonym">Fabospora phaffii</name>
    <dbReference type="NCBI Taxonomy" id="1071381"/>
    <lineage>
        <taxon>Eukaryota</taxon>
        <taxon>Fungi</taxon>
        <taxon>Dikarya</taxon>
        <taxon>Ascomycota</taxon>
        <taxon>Saccharomycotina</taxon>
        <taxon>Saccharomycetes</taxon>
        <taxon>Saccharomycetales</taxon>
        <taxon>Saccharomycetaceae</taxon>
        <taxon>Tetrapisispora</taxon>
    </lineage>
</organism>
<evidence type="ECO:0000256" key="1">
    <source>
        <dbReference type="ARBA" id="ARBA00022723"/>
    </source>
</evidence>
<dbReference type="InterPro" id="IPR049627">
    <property type="entry name" value="SLX8"/>
</dbReference>
<dbReference type="eggNOG" id="KOG2164">
    <property type="taxonomic scope" value="Eukaryota"/>
</dbReference>